<organism evidence="15 16">
    <name type="scientific">Sulfobacillus harzensis</name>
    <dbReference type="NCBI Taxonomy" id="2729629"/>
    <lineage>
        <taxon>Bacteria</taxon>
        <taxon>Bacillati</taxon>
        <taxon>Bacillota</taxon>
        <taxon>Clostridia</taxon>
        <taxon>Eubacteriales</taxon>
        <taxon>Clostridiales Family XVII. Incertae Sedis</taxon>
        <taxon>Sulfobacillus</taxon>
    </lineage>
</organism>
<keyword evidence="8 15" id="KW-0456">Lyase</keyword>
<dbReference type="InterPro" id="IPR013785">
    <property type="entry name" value="Aldolase_TIM"/>
</dbReference>
<dbReference type="Gene3D" id="3.20.20.70">
    <property type="entry name" value="Aldolase class I"/>
    <property type="match status" value="1"/>
</dbReference>
<dbReference type="Pfam" id="PF00977">
    <property type="entry name" value="His_biosynth"/>
    <property type="match status" value="1"/>
</dbReference>
<dbReference type="GO" id="GO:0000107">
    <property type="term" value="F:imidazoleglycerol-phosphate synthase activity"/>
    <property type="evidence" value="ECO:0007669"/>
    <property type="project" value="InterPro"/>
</dbReference>
<dbReference type="EC" id="4.3.2.10" evidence="4"/>
<evidence type="ECO:0000256" key="5">
    <source>
        <dbReference type="ARBA" id="ARBA00016318"/>
    </source>
</evidence>
<dbReference type="InterPro" id="IPR050064">
    <property type="entry name" value="IGPS_HisA/HisF"/>
</dbReference>
<comment type="pathway">
    <text evidence="1">Amino-acid biosynthesis; L-histidine biosynthesis; L-histidine from 5-phospho-alpha-D-ribose 1-diphosphate: step 5/9.</text>
</comment>
<keyword evidence="7 14" id="KW-0368">Histidine biosynthesis</keyword>
<keyword evidence="16" id="KW-1185">Reference proteome</keyword>
<evidence type="ECO:0000256" key="9">
    <source>
        <dbReference type="ARBA" id="ARBA00025475"/>
    </source>
</evidence>
<dbReference type="PANTHER" id="PTHR21235">
    <property type="entry name" value="IMIDAZOLE GLYCEROL PHOSPHATE SYNTHASE SUBUNIT HISF/H IGP SYNTHASE SUBUNIT HISF/H"/>
    <property type="match status" value="1"/>
</dbReference>
<evidence type="ECO:0000256" key="1">
    <source>
        <dbReference type="ARBA" id="ARBA00005091"/>
    </source>
</evidence>
<sequence>MLRARIIACLDVRWGQTVKGVKFEQLRELGDPIERALAYAREGADEIVWLDVQATLDNAKPRADLIARLRQKLNIPLTVGGGITNLGDVESLLEAGADKVSINSRVLQEPALIEDIARRWGSQCVVVAVDAKRVTKGYRVFSHGGHVDAGWWLADWVAAAEERGAGEFLLTSMDCDGRQEGFDLPMLDVARSATRRPVIASGGAGSAEHIAAALDRGHRACLLASVLHEGRLSIRELKADLAERGYRIRAVDREWPGVVPGGGSGL</sequence>
<evidence type="ECO:0000256" key="6">
    <source>
        <dbReference type="ARBA" id="ARBA00022605"/>
    </source>
</evidence>
<evidence type="ECO:0000256" key="8">
    <source>
        <dbReference type="ARBA" id="ARBA00023239"/>
    </source>
</evidence>
<dbReference type="AlphaFoldDB" id="A0A7Y0Q4K8"/>
<evidence type="ECO:0000256" key="14">
    <source>
        <dbReference type="RuleBase" id="RU003657"/>
    </source>
</evidence>
<comment type="caution">
    <text evidence="15">The sequence shown here is derived from an EMBL/GenBank/DDBJ whole genome shotgun (WGS) entry which is preliminary data.</text>
</comment>
<evidence type="ECO:0000256" key="13">
    <source>
        <dbReference type="ARBA" id="ARBA00047838"/>
    </source>
</evidence>
<evidence type="ECO:0000256" key="2">
    <source>
        <dbReference type="ARBA" id="ARBA00009667"/>
    </source>
</evidence>
<dbReference type="InterPro" id="IPR006062">
    <property type="entry name" value="His_biosynth"/>
</dbReference>
<evidence type="ECO:0000256" key="4">
    <source>
        <dbReference type="ARBA" id="ARBA00012809"/>
    </source>
</evidence>
<evidence type="ECO:0000256" key="11">
    <source>
        <dbReference type="ARBA" id="ARBA00031409"/>
    </source>
</evidence>
<dbReference type="GO" id="GO:0000105">
    <property type="term" value="P:L-histidine biosynthetic process"/>
    <property type="evidence" value="ECO:0007669"/>
    <property type="project" value="UniProtKB-UniPathway"/>
</dbReference>
<protein>
    <recommendedName>
        <fullName evidence="5">Imidazole glycerol phosphate synthase subunit HisF</fullName>
        <ecNumber evidence="4">4.3.2.10</ecNumber>
    </recommendedName>
    <alternativeName>
        <fullName evidence="10">IGP synthase cyclase subunit</fullName>
    </alternativeName>
    <alternativeName>
        <fullName evidence="11">IGP synthase subunit HisF</fullName>
    </alternativeName>
    <alternativeName>
        <fullName evidence="12">ImGP synthase subunit HisF</fullName>
    </alternativeName>
</protein>
<evidence type="ECO:0000256" key="12">
    <source>
        <dbReference type="ARBA" id="ARBA00032401"/>
    </source>
</evidence>
<evidence type="ECO:0000313" key="16">
    <source>
        <dbReference type="Proteomes" id="UP000533476"/>
    </source>
</evidence>
<name>A0A7Y0Q4K8_9FIRM</name>
<dbReference type="GO" id="GO:0016829">
    <property type="term" value="F:lyase activity"/>
    <property type="evidence" value="ECO:0007669"/>
    <property type="project" value="UniProtKB-KW"/>
</dbReference>
<dbReference type="Proteomes" id="UP000533476">
    <property type="component" value="Unassembled WGS sequence"/>
</dbReference>
<comment type="subunit">
    <text evidence="3">Heterodimer of HisH and HisF.</text>
</comment>
<dbReference type="RefSeq" id="WP_169102943.1">
    <property type="nucleotide sequence ID" value="NZ_JABBVZ010000143.1"/>
</dbReference>
<evidence type="ECO:0000256" key="10">
    <source>
        <dbReference type="ARBA" id="ARBA00030264"/>
    </source>
</evidence>
<dbReference type="InterPro" id="IPR011060">
    <property type="entry name" value="RibuloseP-bd_barrel"/>
</dbReference>
<reference evidence="15 16" key="1">
    <citation type="submission" date="2020-04" db="EMBL/GenBank/DDBJ databases">
        <authorList>
            <person name="Zhang R."/>
            <person name="Schippers A."/>
        </authorList>
    </citation>
    <scope>NUCLEOTIDE SEQUENCE [LARGE SCALE GENOMIC DNA]</scope>
    <source>
        <strain evidence="15 16">DSM 109850</strain>
    </source>
</reference>
<comment type="similarity">
    <text evidence="2 14">Belongs to the HisA/HisF family.</text>
</comment>
<comment type="function">
    <text evidence="9">IGPS catalyzes the conversion of PRFAR and glutamine to IGP, AICAR and glutamate. The HisF subunit catalyzes the cyclization activity that produces IGP and AICAR from PRFAR using the ammonia provided by the HisH subunit.</text>
</comment>
<accession>A0A7Y0Q4K8</accession>
<dbReference type="CDD" id="cd04731">
    <property type="entry name" value="HisF"/>
    <property type="match status" value="1"/>
</dbReference>
<dbReference type="InterPro" id="IPR004651">
    <property type="entry name" value="HisF"/>
</dbReference>
<proteinExistence type="inferred from homology"/>
<comment type="catalytic activity">
    <reaction evidence="13">
        <text>5-[(5-phospho-1-deoxy-D-ribulos-1-ylimino)methylamino]-1-(5-phospho-beta-D-ribosyl)imidazole-4-carboxamide + L-glutamine = D-erythro-1-(imidazol-4-yl)glycerol 3-phosphate + 5-amino-1-(5-phospho-beta-D-ribosyl)imidazole-4-carboxamide + L-glutamate + H(+)</text>
        <dbReference type="Rhea" id="RHEA:24793"/>
        <dbReference type="ChEBI" id="CHEBI:15378"/>
        <dbReference type="ChEBI" id="CHEBI:29985"/>
        <dbReference type="ChEBI" id="CHEBI:58278"/>
        <dbReference type="ChEBI" id="CHEBI:58359"/>
        <dbReference type="ChEBI" id="CHEBI:58475"/>
        <dbReference type="ChEBI" id="CHEBI:58525"/>
        <dbReference type="EC" id="4.3.2.10"/>
    </reaction>
</comment>
<evidence type="ECO:0000313" key="15">
    <source>
        <dbReference type="EMBL" id="NMP24737.1"/>
    </source>
</evidence>
<dbReference type="UniPathway" id="UPA00031">
    <property type="reaction ID" value="UER00010"/>
</dbReference>
<gene>
    <name evidence="15" type="primary">hisF</name>
    <name evidence="15" type="ORF">HIJ39_20730</name>
</gene>
<evidence type="ECO:0000256" key="7">
    <source>
        <dbReference type="ARBA" id="ARBA00023102"/>
    </source>
</evidence>
<evidence type="ECO:0000256" key="3">
    <source>
        <dbReference type="ARBA" id="ARBA00011152"/>
    </source>
</evidence>
<dbReference type="PANTHER" id="PTHR21235:SF2">
    <property type="entry name" value="IMIDAZOLE GLYCEROL PHOSPHATE SYNTHASE HISHF"/>
    <property type="match status" value="1"/>
</dbReference>
<dbReference type="EMBL" id="JABBVZ010000143">
    <property type="protein sequence ID" value="NMP24737.1"/>
    <property type="molecule type" value="Genomic_DNA"/>
</dbReference>
<dbReference type="SUPFAM" id="SSF51366">
    <property type="entry name" value="Ribulose-phoshate binding barrel"/>
    <property type="match status" value="1"/>
</dbReference>
<keyword evidence="6 14" id="KW-0028">Amino-acid biosynthesis</keyword>